<sequence>MPGFIPDPAAPVGPVQAAPAAPGAPAQAAPPQPVLTEAMIVQAFHTTPFAKPVAEVQPVGGRTLVTLPTYVQIAWDPAGFEPGEISTVGLLGHAVRIRPVGRSYVYDFGDGGAVGPTSSMGGPYPTGDVTYPYPKPGRFAINVTATYSGEYSVDGGPWTAIADTVQIPGPDQPIDVRTSRNELIDQG</sequence>
<gene>
    <name evidence="2" type="ORF">GGG17_06655</name>
</gene>
<evidence type="ECO:0000313" key="3">
    <source>
        <dbReference type="Proteomes" id="UP000431092"/>
    </source>
</evidence>
<accession>A0A6I3IG76</accession>
<dbReference type="InterPro" id="IPR000601">
    <property type="entry name" value="PKD_dom"/>
</dbReference>
<comment type="caution">
    <text evidence="2">The sequence shown here is derived from an EMBL/GenBank/DDBJ whole genome shotgun (WGS) entry which is preliminary data.</text>
</comment>
<organism evidence="2 3">
    <name type="scientific">Arsenicicoccus cauae</name>
    <dbReference type="NCBI Taxonomy" id="2663847"/>
    <lineage>
        <taxon>Bacteria</taxon>
        <taxon>Bacillati</taxon>
        <taxon>Actinomycetota</taxon>
        <taxon>Actinomycetes</taxon>
        <taxon>Micrococcales</taxon>
        <taxon>Intrasporangiaceae</taxon>
        <taxon>Arsenicicoccus</taxon>
    </lineage>
</organism>
<evidence type="ECO:0000313" key="2">
    <source>
        <dbReference type="EMBL" id="MTB71653.1"/>
    </source>
</evidence>
<proteinExistence type="predicted"/>
<feature type="domain" description="PKD" evidence="1">
    <location>
        <begin position="99"/>
        <end position="146"/>
    </location>
</feature>
<keyword evidence="3" id="KW-1185">Reference proteome</keyword>
<dbReference type="Proteomes" id="UP000431092">
    <property type="component" value="Unassembled WGS sequence"/>
</dbReference>
<dbReference type="RefSeq" id="WP_154592975.1">
    <property type="nucleotide sequence ID" value="NZ_WLVL01000023.1"/>
</dbReference>
<dbReference type="EMBL" id="WLVL01000023">
    <property type="protein sequence ID" value="MTB71653.1"/>
    <property type="molecule type" value="Genomic_DNA"/>
</dbReference>
<dbReference type="SUPFAM" id="SSF49299">
    <property type="entry name" value="PKD domain"/>
    <property type="match status" value="1"/>
</dbReference>
<dbReference type="InterPro" id="IPR035986">
    <property type="entry name" value="PKD_dom_sf"/>
</dbReference>
<protein>
    <recommendedName>
        <fullName evidence="1">PKD domain-containing protein</fullName>
    </recommendedName>
</protein>
<reference evidence="2 3" key="1">
    <citation type="submission" date="2019-11" db="EMBL/GenBank/DDBJ databases">
        <title>Whole genome sequencing identifies a novel species of the genus Arsenicicoccus isolated from human blood.</title>
        <authorList>
            <person name="Jeong J.H."/>
            <person name="Kweon O.J."/>
            <person name="Kim H.R."/>
            <person name="Kim T.-H."/>
            <person name="Ha S.-M."/>
            <person name="Lee M.-K."/>
        </authorList>
    </citation>
    <scope>NUCLEOTIDE SEQUENCE [LARGE SCALE GENOMIC DNA]</scope>
    <source>
        <strain evidence="2 3">MKL-02</strain>
    </source>
</reference>
<name>A0A6I3IG76_9MICO</name>
<dbReference type="PROSITE" id="PS50093">
    <property type="entry name" value="PKD"/>
    <property type="match status" value="1"/>
</dbReference>
<evidence type="ECO:0000259" key="1">
    <source>
        <dbReference type="PROSITE" id="PS50093"/>
    </source>
</evidence>
<dbReference type="AlphaFoldDB" id="A0A6I3IG76"/>